<accession>C1MP86</accession>
<dbReference type="AlphaFoldDB" id="C1MP86"/>
<protein>
    <submittedName>
        <fullName evidence="4">Predicted protein</fullName>
    </submittedName>
</protein>
<dbReference type="OrthoDB" id="408413at2759"/>
<dbReference type="Proteomes" id="UP000001876">
    <property type="component" value="Unassembled WGS sequence"/>
</dbReference>
<dbReference type="PROSITE" id="PS50072">
    <property type="entry name" value="CSA_PPIASE_2"/>
    <property type="match status" value="1"/>
</dbReference>
<dbReference type="GO" id="GO:0006457">
    <property type="term" value="P:protein folding"/>
    <property type="evidence" value="ECO:0007669"/>
    <property type="project" value="TreeGrafter"/>
</dbReference>
<evidence type="ECO:0000259" key="3">
    <source>
        <dbReference type="PROSITE" id="PS50072"/>
    </source>
</evidence>
<keyword evidence="5" id="KW-1185">Reference proteome</keyword>
<dbReference type="eggNOG" id="KOG0546">
    <property type="taxonomic scope" value="Eukaryota"/>
</dbReference>
<evidence type="ECO:0000256" key="2">
    <source>
        <dbReference type="SAM" id="MobiDB-lite"/>
    </source>
</evidence>
<reference evidence="4 5" key="1">
    <citation type="journal article" date="2009" name="Science">
        <title>Green evolution and dynamic adaptations revealed by genomes of the marine picoeukaryotes Micromonas.</title>
        <authorList>
            <person name="Worden A.Z."/>
            <person name="Lee J.H."/>
            <person name="Mock T."/>
            <person name="Rouze P."/>
            <person name="Simmons M.P."/>
            <person name="Aerts A.L."/>
            <person name="Allen A.E."/>
            <person name="Cuvelier M.L."/>
            <person name="Derelle E."/>
            <person name="Everett M.V."/>
            <person name="Foulon E."/>
            <person name="Grimwood J."/>
            <person name="Gundlach H."/>
            <person name="Henrissat B."/>
            <person name="Napoli C."/>
            <person name="McDonald S.M."/>
            <person name="Parker M.S."/>
            <person name="Rombauts S."/>
            <person name="Salamov A."/>
            <person name="Von Dassow P."/>
            <person name="Badger J.H."/>
            <person name="Coutinho P.M."/>
            <person name="Demir E."/>
            <person name="Dubchak I."/>
            <person name="Gentemann C."/>
            <person name="Eikrem W."/>
            <person name="Gready J.E."/>
            <person name="John U."/>
            <person name="Lanier W."/>
            <person name="Lindquist E.A."/>
            <person name="Lucas S."/>
            <person name="Mayer K.F."/>
            <person name="Moreau H."/>
            <person name="Not F."/>
            <person name="Otillar R."/>
            <person name="Panaud O."/>
            <person name="Pangilinan J."/>
            <person name="Paulsen I."/>
            <person name="Piegu B."/>
            <person name="Poliakov A."/>
            <person name="Robbens S."/>
            <person name="Schmutz J."/>
            <person name="Toulza E."/>
            <person name="Wyss T."/>
            <person name="Zelensky A."/>
            <person name="Zhou K."/>
            <person name="Armbrust E.V."/>
            <person name="Bhattacharya D."/>
            <person name="Goodenough U.W."/>
            <person name="Van de Peer Y."/>
            <person name="Grigoriev I.V."/>
        </authorList>
    </citation>
    <scope>NUCLEOTIDE SEQUENCE [LARGE SCALE GENOMIC DNA]</scope>
    <source>
        <strain evidence="4 5">CCMP1545</strain>
    </source>
</reference>
<feature type="compositionally biased region" description="Basic and acidic residues" evidence="2">
    <location>
        <begin position="37"/>
        <end position="47"/>
    </location>
</feature>
<dbReference type="GO" id="GO:0003755">
    <property type="term" value="F:peptidyl-prolyl cis-trans isomerase activity"/>
    <property type="evidence" value="ECO:0007669"/>
    <property type="project" value="InterPro"/>
</dbReference>
<dbReference type="KEGG" id="mpp:MICPUCDRAFT_56183"/>
<dbReference type="EMBL" id="GG663737">
    <property type="protein sequence ID" value="EEH58422.1"/>
    <property type="molecule type" value="Genomic_DNA"/>
</dbReference>
<dbReference type="OMA" id="QHDTLKR"/>
<name>C1MP86_MICPC</name>
<evidence type="ECO:0000256" key="1">
    <source>
        <dbReference type="ARBA" id="ARBA00007365"/>
    </source>
</evidence>
<dbReference type="RefSeq" id="XP_003056777.1">
    <property type="nucleotide sequence ID" value="XM_003056731.1"/>
</dbReference>
<dbReference type="Pfam" id="PF00160">
    <property type="entry name" value="Pro_isomerase"/>
    <property type="match status" value="1"/>
</dbReference>
<dbReference type="PANTHER" id="PTHR11071">
    <property type="entry name" value="PEPTIDYL-PROLYL CIS-TRANS ISOMERASE"/>
    <property type="match status" value="1"/>
</dbReference>
<dbReference type="InterPro" id="IPR029000">
    <property type="entry name" value="Cyclophilin-like_dom_sf"/>
</dbReference>
<evidence type="ECO:0000313" key="4">
    <source>
        <dbReference type="EMBL" id="EEH58422.1"/>
    </source>
</evidence>
<dbReference type="STRING" id="564608.C1MP86"/>
<dbReference type="GO" id="GO:0005829">
    <property type="term" value="C:cytosol"/>
    <property type="evidence" value="ECO:0007669"/>
    <property type="project" value="TreeGrafter"/>
</dbReference>
<dbReference type="InterPro" id="IPR002130">
    <property type="entry name" value="Cyclophilin-type_PPIase_dom"/>
</dbReference>
<gene>
    <name evidence="4" type="ORF">MICPUCDRAFT_56183</name>
</gene>
<dbReference type="GO" id="GO:0016018">
    <property type="term" value="F:cyclosporin A binding"/>
    <property type="evidence" value="ECO:0007669"/>
    <property type="project" value="TreeGrafter"/>
</dbReference>
<dbReference type="GeneID" id="9682681"/>
<feature type="domain" description="PPIase cyclophilin-type" evidence="3">
    <location>
        <begin position="66"/>
        <end position="221"/>
    </location>
</feature>
<sequence length="332" mass="35191">MTKFDNVAISHRKKSKGESYTAAELRRNMMEFQRTGVHPELKAREESNTDASSSLPMHNPGRAHAFMDIAVGKDPIGTLVIEVFDDIAPNAAREFILRVSDDGGAGRAGDVKYANTEIHMIADGVNIDGGRAPGMKPPTGGGGVPIEEAKTLTHCEAGVVSLKRDSPEYTIALHHCHHLDGARQVVGRVVKGLDHLSTLSEIEVDDQWEPMRKVMVTTCGVTTWAAADGGTLSLAAETRAANAAAAAARAAKERGESKEETKKRLDMESAALGAGLKRSLADGIAAAAEAERKRAKVDAAAAPKPVWRGGMMDAMLGELSDSDGDDSDGDED</sequence>
<organism evidence="5">
    <name type="scientific">Micromonas pusilla (strain CCMP1545)</name>
    <name type="common">Picoplanktonic green alga</name>
    <dbReference type="NCBI Taxonomy" id="564608"/>
    <lineage>
        <taxon>Eukaryota</taxon>
        <taxon>Viridiplantae</taxon>
        <taxon>Chlorophyta</taxon>
        <taxon>Mamiellophyceae</taxon>
        <taxon>Mamiellales</taxon>
        <taxon>Mamiellaceae</taxon>
        <taxon>Micromonas</taxon>
    </lineage>
</organism>
<dbReference type="Gene3D" id="2.40.100.10">
    <property type="entry name" value="Cyclophilin-like"/>
    <property type="match status" value="1"/>
</dbReference>
<feature type="region of interest" description="Disordered" evidence="2">
    <location>
        <begin position="36"/>
        <end position="57"/>
    </location>
</feature>
<comment type="similarity">
    <text evidence="1">Belongs to the cyclophilin-type PPIase family.</text>
</comment>
<proteinExistence type="inferred from homology"/>
<dbReference type="SUPFAM" id="SSF50891">
    <property type="entry name" value="Cyclophilin-like"/>
    <property type="match status" value="1"/>
</dbReference>
<evidence type="ECO:0000313" key="5">
    <source>
        <dbReference type="Proteomes" id="UP000001876"/>
    </source>
</evidence>
<dbReference type="PANTHER" id="PTHR11071:SF561">
    <property type="entry name" value="PEPTIDYL-PROLYL CIS-TRANS ISOMERASE D-RELATED"/>
    <property type="match status" value="1"/>
</dbReference>